<reference evidence="3" key="1">
    <citation type="submission" date="2017-09" db="EMBL/GenBank/DDBJ databases">
        <title>Depth-based differentiation of microbial function through sediment-hosted aquifers and enrichment of novel symbionts in the deep terrestrial subsurface.</title>
        <authorList>
            <person name="Probst A.J."/>
            <person name="Ladd B."/>
            <person name="Jarett J.K."/>
            <person name="Geller-Mcgrath D.E."/>
            <person name="Sieber C.M.K."/>
            <person name="Emerson J.B."/>
            <person name="Anantharaman K."/>
            <person name="Thomas B.C."/>
            <person name="Malmstrom R."/>
            <person name="Stieglmeier M."/>
            <person name="Klingl A."/>
            <person name="Woyke T."/>
            <person name="Ryan C.M."/>
            <person name="Banfield J.F."/>
        </authorList>
    </citation>
    <scope>NUCLEOTIDE SEQUENCE [LARGE SCALE GENOMIC DNA]</scope>
</reference>
<name>A0A2H0TR77_9BACT</name>
<keyword evidence="1" id="KW-0812">Transmembrane</keyword>
<dbReference type="PANTHER" id="PTHR43845">
    <property type="entry name" value="BLR5969 PROTEIN"/>
    <property type="match status" value="1"/>
</dbReference>
<dbReference type="EMBL" id="PFCB01000012">
    <property type="protein sequence ID" value="PIR74644.1"/>
    <property type="molecule type" value="Genomic_DNA"/>
</dbReference>
<evidence type="ECO:0000313" key="3">
    <source>
        <dbReference type="Proteomes" id="UP000230154"/>
    </source>
</evidence>
<dbReference type="SUPFAM" id="SSF56801">
    <property type="entry name" value="Acetyl-CoA synthetase-like"/>
    <property type="match status" value="1"/>
</dbReference>
<dbReference type="Gene3D" id="3.40.50.12780">
    <property type="entry name" value="N-terminal domain of ligase-like"/>
    <property type="match status" value="1"/>
</dbReference>
<dbReference type="InterPro" id="IPR042099">
    <property type="entry name" value="ANL_N_sf"/>
</dbReference>
<keyword evidence="1" id="KW-0472">Membrane</keyword>
<dbReference type="Proteomes" id="UP000230154">
    <property type="component" value="Unassembled WGS sequence"/>
</dbReference>
<evidence type="ECO:0008006" key="4">
    <source>
        <dbReference type="Google" id="ProtNLM"/>
    </source>
</evidence>
<proteinExistence type="predicted"/>
<comment type="caution">
    <text evidence="2">The sequence shown here is derived from an EMBL/GenBank/DDBJ whole genome shotgun (WGS) entry which is preliminary data.</text>
</comment>
<evidence type="ECO:0000313" key="2">
    <source>
        <dbReference type="EMBL" id="PIR74644.1"/>
    </source>
</evidence>
<evidence type="ECO:0000256" key="1">
    <source>
        <dbReference type="SAM" id="Phobius"/>
    </source>
</evidence>
<protein>
    <recommendedName>
        <fullName evidence="4">Phenylacetate--CoA ligase</fullName>
    </recommendedName>
</protein>
<accession>A0A2H0TR77</accession>
<sequence length="466" mass="52963">MRLFSDTTKALSALGSQPAAFWQSQGEFQALQTFHEAAERVPAYKHFLKKHNVDHSRIHTIQDFQSFVPITTKDSYIRQYSLSELSWDGQLASGSIISYSSGTSGAPSMWARFVEQEEHSVLLHDIMLRGLYDIHEKKTLMVVCFSFGIHIAGMITAQSIAGMLSKQYPFSMVTPGKNLEDVVAIVQQLHPQYEQIIFFGHPGFIKQVVDELSRHGFDWSAHSIRLILSGGGFFEEWRSYMLAAIGETNPVSVIGLYGCTDMGFLAHETPASIAYKKQHSDTVDSFVFQYIPGFRFIETVRDELVFTANAGMPTIRYNIHDRGSVIEWSQECDSSARMWRLPFVHLYGRQGTVVLNGANIYSENIQKILEHPVLLSGVTGRFVHEVVYNDTYNEEFVIHIEMKQGMRISENAVQRVQHHFFSALQTMNAEYADCVRALGMKMAPVVRFYEHGHHVFDRSTVAKKRL</sequence>
<feature type="transmembrane region" description="Helical" evidence="1">
    <location>
        <begin position="139"/>
        <end position="164"/>
    </location>
</feature>
<dbReference type="AlphaFoldDB" id="A0A2H0TR77"/>
<gene>
    <name evidence="2" type="ORF">COU35_01385</name>
</gene>
<keyword evidence="1" id="KW-1133">Transmembrane helix</keyword>
<organism evidence="2 3">
    <name type="scientific">Candidatus Magasanikbacteria bacterium CG10_big_fil_rev_8_21_14_0_10_47_10</name>
    <dbReference type="NCBI Taxonomy" id="1974652"/>
    <lineage>
        <taxon>Bacteria</taxon>
        <taxon>Candidatus Magasanikiibacteriota</taxon>
    </lineage>
</organism>
<dbReference type="PANTHER" id="PTHR43845:SF1">
    <property type="entry name" value="BLR5969 PROTEIN"/>
    <property type="match status" value="1"/>
</dbReference>